<comment type="caution">
    <text evidence="1">The sequence shown here is derived from an EMBL/GenBank/DDBJ whole genome shotgun (WGS) entry which is preliminary data.</text>
</comment>
<name>A0A926HQX9_9FIRM</name>
<organism evidence="1 2">
    <name type="scientific">Feifania hominis</name>
    <dbReference type="NCBI Taxonomy" id="2763660"/>
    <lineage>
        <taxon>Bacteria</taxon>
        <taxon>Bacillati</taxon>
        <taxon>Bacillota</taxon>
        <taxon>Clostridia</taxon>
        <taxon>Eubacteriales</taxon>
        <taxon>Feifaniaceae</taxon>
        <taxon>Feifania</taxon>
    </lineage>
</organism>
<dbReference type="Proteomes" id="UP000620366">
    <property type="component" value="Unassembled WGS sequence"/>
</dbReference>
<gene>
    <name evidence="1" type="ORF">H8695_09075</name>
</gene>
<accession>A0A926HQX9</accession>
<keyword evidence="2" id="KW-1185">Reference proteome</keyword>
<dbReference type="RefSeq" id="WP_249300777.1">
    <property type="nucleotide sequence ID" value="NZ_JACRSP010000003.1"/>
</dbReference>
<evidence type="ECO:0000313" key="1">
    <source>
        <dbReference type="EMBL" id="MBC8536837.1"/>
    </source>
</evidence>
<protein>
    <submittedName>
        <fullName evidence="1">Uncharacterized protein</fullName>
    </submittedName>
</protein>
<reference evidence="1" key="1">
    <citation type="submission" date="2020-08" db="EMBL/GenBank/DDBJ databases">
        <title>Genome public.</title>
        <authorList>
            <person name="Liu C."/>
            <person name="Sun Q."/>
        </authorList>
    </citation>
    <scope>NUCLEOTIDE SEQUENCE</scope>
    <source>
        <strain evidence="1">BX7</strain>
    </source>
</reference>
<evidence type="ECO:0000313" key="2">
    <source>
        <dbReference type="Proteomes" id="UP000620366"/>
    </source>
</evidence>
<sequence length="183" mass="19658">MKTILLVGRRADQKIGRLLLDFLSGHEKQFLYLTDDGFRVPREGLACIDYLIYDGDDGQSLAAFPKDLVVVKNRVEPRVVTAALTGAADGIAVVDSKNAQALAMLSERGLHTISCGMTGKDTLTYSSVATDEATVCISRSFADLRGHEVGEQDIVMPVPVGEDYYEVLAFCAACAALGLADLL</sequence>
<dbReference type="AlphaFoldDB" id="A0A926HQX9"/>
<proteinExistence type="predicted"/>
<dbReference type="EMBL" id="JACRSP010000003">
    <property type="protein sequence ID" value="MBC8536837.1"/>
    <property type="molecule type" value="Genomic_DNA"/>
</dbReference>